<sequence length="494" mass="55149">MNDSHIQAQAYSYFLAEAPELLHVIEQEILTLPSEHTTAKVHNLMRALHTLKGAAANVGLTTIERIAHNFEDVARVFYDLEIEIDVSIQTLLLDGYSGLHECLTAHITTGESREIDESAIVDRMTATIEQLKEKLGDWSETEIALPTAIELGFDIVASIFETTIQEQIDEVVTAIATHDADLITQCLHSVADICISLAESFELPGFLALNKAIVAAIANHPERVSDIALLALIDLQQAQSDVLAGDRTVGGTISPALNKLAQSGISSGDLTVSDPVAPVLDKLAENSEIWADLPQADFSIETEVIDPREAELKGFQAFLISDRFRKRNQFSTDNQHLFDRIVRLCWDWFRHEIQPLPTQLNLEILVMTEGLADLDYIHHWIGLLLKALSPSSDRDSLYLYRQCCIYQVVFAVAKYLAGTEPHPQLTPEFLTELRLALQTTVNTYKQGSPVTANERGWIDRIILPHHWVKNSEPNPSEDLLLTEIWGQLDFGKNH</sequence>
<name>A0A2T1GLS9_9CYAN</name>
<feature type="domain" description="HPt" evidence="2">
    <location>
        <begin position="3"/>
        <end position="106"/>
    </location>
</feature>
<dbReference type="Pfam" id="PF01627">
    <property type="entry name" value="Hpt"/>
    <property type="match status" value="1"/>
</dbReference>
<evidence type="ECO:0000259" key="2">
    <source>
        <dbReference type="PROSITE" id="PS50894"/>
    </source>
</evidence>
<dbReference type="EMBL" id="PVWO01000022">
    <property type="protein sequence ID" value="PSB58838.1"/>
    <property type="molecule type" value="Genomic_DNA"/>
</dbReference>
<dbReference type="PANTHER" id="PTHR43395">
    <property type="entry name" value="SENSOR HISTIDINE KINASE CHEA"/>
    <property type="match status" value="1"/>
</dbReference>
<keyword evidence="1" id="KW-0597">Phosphoprotein</keyword>
<gene>
    <name evidence="3" type="ORF">C7B77_03240</name>
</gene>
<dbReference type="PANTHER" id="PTHR43395:SF1">
    <property type="entry name" value="CHEMOTAXIS PROTEIN CHEA"/>
    <property type="match status" value="1"/>
</dbReference>
<dbReference type="InterPro" id="IPR036641">
    <property type="entry name" value="HPT_dom_sf"/>
</dbReference>
<dbReference type="Gene3D" id="1.20.120.160">
    <property type="entry name" value="HPT domain"/>
    <property type="match status" value="1"/>
</dbReference>
<accession>A0A2T1GLS9</accession>
<dbReference type="SUPFAM" id="SSF47226">
    <property type="entry name" value="Histidine-containing phosphotransfer domain, HPT domain"/>
    <property type="match status" value="1"/>
</dbReference>
<dbReference type="CDD" id="cd00088">
    <property type="entry name" value="HPT"/>
    <property type="match status" value="1"/>
</dbReference>
<evidence type="ECO:0000256" key="1">
    <source>
        <dbReference type="PROSITE-ProRule" id="PRU00110"/>
    </source>
</evidence>
<dbReference type="AlphaFoldDB" id="A0A2T1GLS9"/>
<dbReference type="OrthoDB" id="291966at2"/>
<protein>
    <recommendedName>
        <fullName evidence="2">HPt domain-containing protein</fullName>
    </recommendedName>
</protein>
<keyword evidence="4" id="KW-1185">Reference proteome</keyword>
<evidence type="ECO:0000313" key="3">
    <source>
        <dbReference type="EMBL" id="PSB58838.1"/>
    </source>
</evidence>
<evidence type="ECO:0000313" key="4">
    <source>
        <dbReference type="Proteomes" id="UP000238937"/>
    </source>
</evidence>
<dbReference type="InterPro" id="IPR008207">
    <property type="entry name" value="Sig_transdc_His_kin_Hpt_dom"/>
</dbReference>
<dbReference type="InterPro" id="IPR051315">
    <property type="entry name" value="Bact_Chemotaxis_CheA"/>
</dbReference>
<dbReference type="RefSeq" id="WP_106300270.1">
    <property type="nucleotide sequence ID" value="NZ_PVWO01000022.1"/>
</dbReference>
<comment type="caution">
    <text evidence="3">The sequence shown here is derived from an EMBL/GenBank/DDBJ whole genome shotgun (WGS) entry which is preliminary data.</text>
</comment>
<dbReference type="SMART" id="SM00073">
    <property type="entry name" value="HPT"/>
    <property type="match status" value="1"/>
</dbReference>
<dbReference type="Proteomes" id="UP000238937">
    <property type="component" value="Unassembled WGS sequence"/>
</dbReference>
<dbReference type="GO" id="GO:0000160">
    <property type="term" value="P:phosphorelay signal transduction system"/>
    <property type="evidence" value="ECO:0007669"/>
    <property type="project" value="InterPro"/>
</dbReference>
<organism evidence="3 4">
    <name type="scientific">Chamaesiphon polymorphus CCALA 037</name>
    <dbReference type="NCBI Taxonomy" id="2107692"/>
    <lineage>
        <taxon>Bacteria</taxon>
        <taxon>Bacillati</taxon>
        <taxon>Cyanobacteriota</taxon>
        <taxon>Cyanophyceae</taxon>
        <taxon>Gomontiellales</taxon>
        <taxon>Chamaesiphonaceae</taxon>
        <taxon>Chamaesiphon</taxon>
    </lineage>
</organism>
<reference evidence="3 4" key="1">
    <citation type="submission" date="2018-03" db="EMBL/GenBank/DDBJ databases">
        <title>The ancient ancestry and fast evolution of plastids.</title>
        <authorList>
            <person name="Moore K.R."/>
            <person name="Magnabosco C."/>
            <person name="Momper L."/>
            <person name="Gold D.A."/>
            <person name="Bosak T."/>
            <person name="Fournier G.P."/>
        </authorList>
    </citation>
    <scope>NUCLEOTIDE SEQUENCE [LARGE SCALE GENOMIC DNA]</scope>
    <source>
        <strain evidence="3 4">CCALA 037</strain>
    </source>
</reference>
<proteinExistence type="predicted"/>
<feature type="modified residue" description="Phosphohistidine" evidence="1">
    <location>
        <position position="49"/>
    </location>
</feature>
<dbReference type="PROSITE" id="PS50894">
    <property type="entry name" value="HPT"/>
    <property type="match status" value="1"/>
</dbReference>